<comment type="caution">
    <text evidence="2">The sequence shown here is derived from an EMBL/GenBank/DDBJ whole genome shotgun (WGS) entry which is preliminary data.</text>
</comment>
<dbReference type="RefSeq" id="WP_407802770.1">
    <property type="nucleotide sequence ID" value="NZ_JBJNUY010000011.1"/>
</dbReference>
<protein>
    <submittedName>
        <fullName evidence="2">Uncharacterized protein</fullName>
    </submittedName>
</protein>
<gene>
    <name evidence="2" type="ORF">ACJ8NA_23740</name>
</gene>
<sequence>MMVEQSKVNQGSSEAAEASTPVPTIKYPLSGTVHSPGRVFIEGGVFAGGNS</sequence>
<evidence type="ECO:0000313" key="3">
    <source>
        <dbReference type="Proteomes" id="UP001628646"/>
    </source>
</evidence>
<dbReference type="EMBL" id="JBJNUY010000011">
    <property type="protein sequence ID" value="MFL9001647.1"/>
    <property type="molecule type" value="Genomic_DNA"/>
</dbReference>
<name>A0ABW8W8I9_9PSED</name>
<feature type="region of interest" description="Disordered" evidence="1">
    <location>
        <begin position="1"/>
        <end position="20"/>
    </location>
</feature>
<reference evidence="2 3" key="1">
    <citation type="submission" date="2024-12" db="EMBL/GenBank/DDBJ databases">
        <title>Pseudomonas species isolated from Lotus nodules promote plant growth.</title>
        <authorList>
            <person name="Yu Y.-H."/>
            <person name="Kurtenbach J."/>
            <person name="Crosbie D."/>
            <person name="Brachmann A."/>
            <person name="Marin M."/>
        </authorList>
    </citation>
    <scope>NUCLEOTIDE SEQUENCE [LARGE SCALE GENOMIC DNA]</scope>
    <source>
        <strain evidence="2 3">PLb11B</strain>
    </source>
</reference>
<proteinExistence type="predicted"/>
<evidence type="ECO:0000256" key="1">
    <source>
        <dbReference type="SAM" id="MobiDB-lite"/>
    </source>
</evidence>
<accession>A0ABW8W8I9</accession>
<feature type="compositionally biased region" description="Polar residues" evidence="1">
    <location>
        <begin position="1"/>
        <end position="13"/>
    </location>
</feature>
<keyword evidence="3" id="KW-1185">Reference proteome</keyword>
<organism evidence="2 3">
    <name type="scientific">Pseudomonas azerbaijanorientalis</name>
    <dbReference type="NCBI Taxonomy" id="2842350"/>
    <lineage>
        <taxon>Bacteria</taxon>
        <taxon>Pseudomonadati</taxon>
        <taxon>Pseudomonadota</taxon>
        <taxon>Gammaproteobacteria</taxon>
        <taxon>Pseudomonadales</taxon>
        <taxon>Pseudomonadaceae</taxon>
        <taxon>Pseudomonas</taxon>
    </lineage>
</organism>
<evidence type="ECO:0000313" key="2">
    <source>
        <dbReference type="EMBL" id="MFL9001647.1"/>
    </source>
</evidence>
<dbReference type="Proteomes" id="UP001628646">
    <property type="component" value="Unassembled WGS sequence"/>
</dbReference>